<dbReference type="SUPFAM" id="SSF52833">
    <property type="entry name" value="Thioredoxin-like"/>
    <property type="match status" value="1"/>
</dbReference>
<gene>
    <name evidence="9" type="ORF">IAA73_07145</name>
</gene>
<dbReference type="InterPro" id="IPR050647">
    <property type="entry name" value="Plant_LRR-RLKs"/>
</dbReference>
<accession>A0A9D9HUS4</accession>
<dbReference type="EMBL" id="JADIMG010000070">
    <property type="protein sequence ID" value="MBO8460089.1"/>
    <property type="molecule type" value="Genomic_DNA"/>
</dbReference>
<organism evidence="9 10">
    <name type="scientific">Candidatus Gallipaludibacter merdavium</name>
    <dbReference type="NCBI Taxonomy" id="2840839"/>
    <lineage>
        <taxon>Bacteria</taxon>
        <taxon>Pseudomonadati</taxon>
        <taxon>Bacteroidota</taxon>
        <taxon>Bacteroidia</taxon>
        <taxon>Bacteroidales</taxon>
        <taxon>Candidatus Gallipaludibacter</taxon>
    </lineage>
</organism>
<evidence type="ECO:0000259" key="8">
    <source>
        <dbReference type="Pfam" id="PF23598"/>
    </source>
</evidence>
<dbReference type="Gene3D" id="3.80.10.10">
    <property type="entry name" value="Ribonuclease Inhibitor"/>
    <property type="match status" value="1"/>
</dbReference>
<keyword evidence="2" id="KW-0433">Leucine-rich repeat</keyword>
<dbReference type="InterPro" id="IPR036249">
    <property type="entry name" value="Thioredoxin-like_sf"/>
</dbReference>
<dbReference type="PROSITE" id="PS51450">
    <property type="entry name" value="LRR"/>
    <property type="match status" value="2"/>
</dbReference>
<keyword evidence="4" id="KW-0677">Repeat</keyword>
<evidence type="ECO:0000313" key="10">
    <source>
        <dbReference type="Proteomes" id="UP000823641"/>
    </source>
</evidence>
<evidence type="ECO:0000256" key="6">
    <source>
        <dbReference type="ARBA" id="ARBA00022840"/>
    </source>
</evidence>
<reference evidence="9" key="1">
    <citation type="submission" date="2020-10" db="EMBL/GenBank/DDBJ databases">
        <authorList>
            <person name="Gilroy R."/>
        </authorList>
    </citation>
    <scope>NUCLEOTIDE SEQUENCE</scope>
    <source>
        <strain evidence="9">G3-3990</strain>
    </source>
</reference>
<dbReference type="Proteomes" id="UP000823641">
    <property type="component" value="Unassembled WGS sequence"/>
</dbReference>
<dbReference type="PANTHER" id="PTHR48056">
    <property type="entry name" value="LRR RECEPTOR-LIKE SERINE/THREONINE-PROTEIN KINASE-RELATED"/>
    <property type="match status" value="1"/>
</dbReference>
<feature type="domain" description="Disease resistance R13L4/SHOC-2-like LRR" evidence="8">
    <location>
        <begin position="255"/>
        <end position="364"/>
    </location>
</feature>
<protein>
    <recommendedName>
        <fullName evidence="8">Disease resistance R13L4/SHOC-2-like LRR domain-containing protein</fullName>
    </recommendedName>
</protein>
<comment type="subcellular location">
    <subcellularLocation>
        <location evidence="1">Membrane</location>
        <topology evidence="1">Single-pass membrane protein</topology>
    </subcellularLocation>
</comment>
<sequence>VAKSTNSDSRFLQTCGIIRLRLTGTMAVSSIRLQGNNGEALAGDGTIDIASDTPVFTIDGSGDKLTAIQLRASANVQLSELSVTEFYFVVAPQTLTQGITVDITGTINGKEQTIRKQTQKSITVTRSVISSFAAVDTDAELEPEESPDRDVLIALYDVTNGENWTNNTNWCTNTPLSEWYGVSTDSEGRVIDLRLYGNNLVGSIPAVLGNLSNLRSLYLSDNQLTGDIPAELGNLSQLEDLNLQINQLTGSIPIELGNLSNLRSLYLSDNQLTGNIPVELGDLSNLRSLALNNNQLVGSIPAELGNLSNLENLSLYVNQLTGGIPVELGNLSQLEYLGLFSNQLTGSLPKELSKLENLTDIYISDNNFSRTLSPELTSTAWWQKWGWEIALNGSDEFDFDTYNLYLPDFTFTNQNGQNVNTKEMVESNNCILYYSWYDASRFYEPTYDVVTEVYAEYKEYGVEVLGYCTYDSRTGSREEEIACIENYGMEWSVMVDVDMNVREIWTGCCNWSRDVVYLFDRKGKLIFESGLELHNLKENLQTLLQQLLDEGYFEEMLEPDGSPVILPGEDF</sequence>
<dbReference type="SMART" id="SM00365">
    <property type="entry name" value="LRR_SD22"/>
    <property type="match status" value="4"/>
</dbReference>
<dbReference type="FunFam" id="3.80.10.10:FF:000400">
    <property type="entry name" value="Nuclear pore complex protein NUP107"/>
    <property type="match status" value="1"/>
</dbReference>
<keyword evidence="3" id="KW-0732">Signal</keyword>
<keyword evidence="6" id="KW-0067">ATP-binding</keyword>
<dbReference type="InterPro" id="IPR001611">
    <property type="entry name" value="Leu-rich_rpt"/>
</dbReference>
<dbReference type="Gene3D" id="3.40.30.10">
    <property type="entry name" value="Glutaredoxin"/>
    <property type="match status" value="1"/>
</dbReference>
<dbReference type="PANTHER" id="PTHR48056:SF81">
    <property type="entry name" value="RECEPTOR PROTEIN-TYROSINE KINASE CEPR1"/>
    <property type="match status" value="1"/>
</dbReference>
<dbReference type="AlphaFoldDB" id="A0A9D9HUS4"/>
<dbReference type="InterPro" id="IPR003591">
    <property type="entry name" value="Leu-rich_rpt_typical-subtyp"/>
</dbReference>
<dbReference type="GO" id="GO:0033612">
    <property type="term" value="F:receptor serine/threonine kinase binding"/>
    <property type="evidence" value="ECO:0007669"/>
    <property type="project" value="TreeGrafter"/>
</dbReference>
<dbReference type="Pfam" id="PF13855">
    <property type="entry name" value="LRR_8"/>
    <property type="match status" value="1"/>
</dbReference>
<evidence type="ECO:0000256" key="4">
    <source>
        <dbReference type="ARBA" id="ARBA00022737"/>
    </source>
</evidence>
<evidence type="ECO:0000256" key="1">
    <source>
        <dbReference type="ARBA" id="ARBA00004167"/>
    </source>
</evidence>
<dbReference type="GO" id="GO:0016020">
    <property type="term" value="C:membrane"/>
    <property type="evidence" value="ECO:0007669"/>
    <property type="project" value="UniProtKB-SubCell"/>
</dbReference>
<evidence type="ECO:0000256" key="2">
    <source>
        <dbReference type="ARBA" id="ARBA00022614"/>
    </source>
</evidence>
<dbReference type="SMART" id="SM00369">
    <property type="entry name" value="LRR_TYP"/>
    <property type="match status" value="4"/>
</dbReference>
<name>A0A9D9HUS4_9BACT</name>
<dbReference type="Pfam" id="PF23598">
    <property type="entry name" value="LRR_14"/>
    <property type="match status" value="1"/>
</dbReference>
<evidence type="ECO:0000256" key="7">
    <source>
        <dbReference type="ARBA" id="ARBA00023136"/>
    </source>
</evidence>
<evidence type="ECO:0000256" key="3">
    <source>
        <dbReference type="ARBA" id="ARBA00022729"/>
    </source>
</evidence>
<dbReference type="InterPro" id="IPR032675">
    <property type="entry name" value="LRR_dom_sf"/>
</dbReference>
<keyword evidence="7" id="KW-0472">Membrane</keyword>
<evidence type="ECO:0000313" key="9">
    <source>
        <dbReference type="EMBL" id="MBO8460089.1"/>
    </source>
</evidence>
<comment type="caution">
    <text evidence="9">The sequence shown here is derived from an EMBL/GenBank/DDBJ whole genome shotgun (WGS) entry which is preliminary data.</text>
</comment>
<evidence type="ECO:0000256" key="5">
    <source>
        <dbReference type="ARBA" id="ARBA00022741"/>
    </source>
</evidence>
<dbReference type="SUPFAM" id="SSF52058">
    <property type="entry name" value="L domain-like"/>
    <property type="match status" value="1"/>
</dbReference>
<dbReference type="FunFam" id="3.80.10.10:FF:000383">
    <property type="entry name" value="Leucine-rich repeat receptor protein kinase EMS1"/>
    <property type="match status" value="1"/>
</dbReference>
<proteinExistence type="predicted"/>
<feature type="non-terminal residue" evidence="9">
    <location>
        <position position="1"/>
    </location>
</feature>
<keyword evidence="5" id="KW-0547">Nucleotide-binding</keyword>
<reference evidence="9" key="2">
    <citation type="journal article" date="2021" name="PeerJ">
        <title>Extensive microbial diversity within the chicken gut microbiome revealed by metagenomics and culture.</title>
        <authorList>
            <person name="Gilroy R."/>
            <person name="Ravi A."/>
            <person name="Getino M."/>
            <person name="Pursley I."/>
            <person name="Horton D.L."/>
            <person name="Alikhan N.F."/>
            <person name="Baker D."/>
            <person name="Gharbi K."/>
            <person name="Hall N."/>
            <person name="Watson M."/>
            <person name="Adriaenssens E.M."/>
            <person name="Foster-Nyarko E."/>
            <person name="Jarju S."/>
            <person name="Secka A."/>
            <person name="Antonio M."/>
            <person name="Oren A."/>
            <person name="Chaudhuri R.R."/>
            <person name="La Ragione R."/>
            <person name="Hildebrand F."/>
            <person name="Pallen M.J."/>
        </authorList>
    </citation>
    <scope>NUCLEOTIDE SEQUENCE</scope>
    <source>
        <strain evidence="9">G3-3990</strain>
    </source>
</reference>
<dbReference type="InterPro" id="IPR055414">
    <property type="entry name" value="LRR_R13L4/SHOC2-like"/>
</dbReference>